<feature type="transmembrane region" description="Helical" evidence="2">
    <location>
        <begin position="568"/>
        <end position="586"/>
    </location>
</feature>
<keyword evidence="2" id="KW-1133">Transmembrane helix</keyword>
<protein>
    <submittedName>
        <fullName evidence="3">Membrane protein</fullName>
    </submittedName>
</protein>
<feature type="transmembrane region" description="Helical" evidence="2">
    <location>
        <begin position="444"/>
        <end position="461"/>
    </location>
</feature>
<feature type="transmembrane region" description="Helical" evidence="2">
    <location>
        <begin position="125"/>
        <end position="147"/>
    </location>
</feature>
<feature type="transmembrane region" description="Helical" evidence="2">
    <location>
        <begin position="684"/>
        <end position="703"/>
    </location>
</feature>
<feature type="transmembrane region" description="Helical" evidence="2">
    <location>
        <begin position="534"/>
        <end position="556"/>
    </location>
</feature>
<keyword evidence="4" id="KW-1185">Reference proteome</keyword>
<feature type="transmembrane region" description="Helical" evidence="2">
    <location>
        <begin position="660"/>
        <end position="678"/>
    </location>
</feature>
<feature type="transmembrane region" description="Helical" evidence="2">
    <location>
        <begin position="234"/>
        <end position="253"/>
    </location>
</feature>
<dbReference type="Pfam" id="PF10101">
    <property type="entry name" value="DUF2339"/>
    <property type="match status" value="1"/>
</dbReference>
<name>A0A511V1A1_9BACI</name>
<keyword evidence="2" id="KW-0812">Transmembrane</keyword>
<dbReference type="AlphaFoldDB" id="A0A511V1A1"/>
<feature type="compositionally biased region" description="Basic and acidic residues" evidence="1">
    <location>
        <begin position="43"/>
        <end position="64"/>
    </location>
</feature>
<feature type="region of interest" description="Disordered" evidence="1">
    <location>
        <begin position="43"/>
        <end position="69"/>
    </location>
</feature>
<dbReference type="Proteomes" id="UP000321491">
    <property type="component" value="Unassembled WGS sequence"/>
</dbReference>
<feature type="transmembrane region" description="Helical" evidence="2">
    <location>
        <begin position="184"/>
        <end position="205"/>
    </location>
</feature>
<dbReference type="RefSeq" id="WP_170226666.1">
    <property type="nucleotide sequence ID" value="NZ_BJXW01000018.1"/>
</dbReference>
<feature type="transmembrane region" description="Helical" evidence="2">
    <location>
        <begin position="260"/>
        <end position="281"/>
    </location>
</feature>
<dbReference type="EMBL" id="BJXW01000018">
    <property type="protein sequence ID" value="GEN31533.1"/>
    <property type="molecule type" value="Genomic_DNA"/>
</dbReference>
<organism evidence="3 4">
    <name type="scientific">Cerasibacillus quisquiliarum</name>
    <dbReference type="NCBI Taxonomy" id="227865"/>
    <lineage>
        <taxon>Bacteria</taxon>
        <taxon>Bacillati</taxon>
        <taxon>Bacillota</taxon>
        <taxon>Bacilli</taxon>
        <taxon>Bacillales</taxon>
        <taxon>Bacillaceae</taxon>
        <taxon>Cerasibacillus</taxon>
    </lineage>
</organism>
<reference evidence="3 4" key="1">
    <citation type="submission" date="2019-07" db="EMBL/GenBank/DDBJ databases">
        <title>Whole genome shotgun sequence of Cerasibacillus quisquiliarum NBRC 102429.</title>
        <authorList>
            <person name="Hosoyama A."/>
            <person name="Uohara A."/>
            <person name="Ohji S."/>
            <person name="Ichikawa N."/>
        </authorList>
    </citation>
    <scope>NUCLEOTIDE SEQUENCE [LARGE SCALE GENOMIC DNA]</scope>
    <source>
        <strain evidence="3 4">NBRC 102429</strain>
    </source>
</reference>
<sequence length="713" mass="82060">MQEEIKALIKRVSDLEKEVTLLKHQLAHHTRIDQTTIIKPKEAPRMKPETVKESVTPDKGKMEHTPQPSPDIITIKRQVEQTPTPAPTPKKEVNIEKLLGIWLPRVFMFVLILGVLWGLKLGIDQGWISLAARIVMGYAATAILYYLGMRYVKQSKKMLGLTLLGGLIALGILTTFAAHHLYGFFNFALAFLIGVAYIVLGLYLSKKTRSETLTIFSAIAGFLLPFLLEGDEASAIQFFAYITLLFVSLFYMSLNQKHKISFYITFLLFHLTLLFYSVIGMSFNDKHILVISVLVQHLCLLIFYLDRRVSKQVFTETLIYTNTVFTVFWIQLLDQPFDTMTYGMIAVLYTVLAANAFVKKQNNFQGVFSAVAIFVISVFILSFDLDNEQVKLILLLINGSVGLWVGLRYQTIRTIVMSSIIYGISGLVVLNGINIDYFVSLEHLVWIMFLLTLAFIYYSLYQFVPLFKKGNITLIDAGLIGGQIISLIYIAQLVHLFVLNQNWLSFTAFHFYALVFIIVLAFMYYLHKWRHGKYVTYASMIEYLILGLALIARPIYDWYDLKWFEFNLAVQIIYITLLTLAFIMLVRKKSTNAFQGLMDKIPTFAVVMQIVHFIFLNKWYFAITNAYQWDREYVFFVHTFIWFLFAFLSISIGRKMKWKPVTIFGSVLIGLSLFKLFFIDLANISIFIRAILFIVVGVIGLLYSRTLIKEDEK</sequence>
<feature type="transmembrane region" description="Helical" evidence="2">
    <location>
        <begin position="503"/>
        <end position="527"/>
    </location>
</feature>
<dbReference type="InterPro" id="IPR019286">
    <property type="entry name" value="DUF2339_TM"/>
</dbReference>
<evidence type="ECO:0000313" key="4">
    <source>
        <dbReference type="Proteomes" id="UP000321491"/>
    </source>
</evidence>
<feature type="transmembrane region" description="Helical" evidence="2">
    <location>
        <begin position="339"/>
        <end position="358"/>
    </location>
</feature>
<feature type="transmembrane region" description="Helical" evidence="2">
    <location>
        <begin position="287"/>
        <end position="305"/>
    </location>
</feature>
<comment type="caution">
    <text evidence="3">The sequence shown here is derived from an EMBL/GenBank/DDBJ whole genome shotgun (WGS) entry which is preliminary data.</text>
</comment>
<accession>A0A511V1A1</accession>
<feature type="transmembrane region" description="Helical" evidence="2">
    <location>
        <begin position="98"/>
        <end position="119"/>
    </location>
</feature>
<feature type="transmembrane region" description="Helical" evidence="2">
    <location>
        <begin position="159"/>
        <end position="178"/>
    </location>
</feature>
<feature type="transmembrane region" description="Helical" evidence="2">
    <location>
        <begin position="601"/>
        <end position="621"/>
    </location>
</feature>
<feature type="transmembrane region" description="Helical" evidence="2">
    <location>
        <begin position="473"/>
        <end position="497"/>
    </location>
</feature>
<proteinExistence type="predicted"/>
<gene>
    <name evidence="3" type="ORF">CQU01_17710</name>
</gene>
<keyword evidence="2" id="KW-0472">Membrane</keyword>
<feature type="transmembrane region" description="Helical" evidence="2">
    <location>
        <begin position="419"/>
        <end position="438"/>
    </location>
</feature>
<dbReference type="PANTHER" id="PTHR38434">
    <property type="entry name" value="BLL2549 PROTEIN"/>
    <property type="match status" value="1"/>
</dbReference>
<feature type="transmembrane region" description="Helical" evidence="2">
    <location>
        <begin position="317"/>
        <end position="333"/>
    </location>
</feature>
<evidence type="ECO:0000313" key="3">
    <source>
        <dbReference type="EMBL" id="GEN31533.1"/>
    </source>
</evidence>
<evidence type="ECO:0000256" key="2">
    <source>
        <dbReference type="SAM" id="Phobius"/>
    </source>
</evidence>
<evidence type="ECO:0000256" key="1">
    <source>
        <dbReference type="SAM" id="MobiDB-lite"/>
    </source>
</evidence>
<feature type="transmembrane region" description="Helical" evidence="2">
    <location>
        <begin position="365"/>
        <end position="383"/>
    </location>
</feature>
<feature type="transmembrane region" description="Helical" evidence="2">
    <location>
        <begin position="633"/>
        <end position="653"/>
    </location>
</feature>
<feature type="transmembrane region" description="Helical" evidence="2">
    <location>
        <begin position="212"/>
        <end position="228"/>
    </location>
</feature>
<feature type="transmembrane region" description="Helical" evidence="2">
    <location>
        <begin position="389"/>
        <end position="407"/>
    </location>
</feature>
<dbReference type="PANTHER" id="PTHR38434:SF1">
    <property type="entry name" value="BLL2549 PROTEIN"/>
    <property type="match status" value="1"/>
</dbReference>